<keyword evidence="2" id="KW-0503">Monooxygenase</keyword>
<proteinExistence type="inferred from homology"/>
<dbReference type="HOGENOM" id="CLU_2918425_0_0_4"/>
<dbReference type="PATRIC" id="fig|573737.6.peg.5022"/>
<dbReference type="KEGG" id="pox:MB84_20195"/>
<evidence type="ECO:0000256" key="2">
    <source>
        <dbReference type="RuleBase" id="RU000461"/>
    </source>
</evidence>
<organism evidence="3 4">
    <name type="scientific">Pandoraea oxalativorans</name>
    <dbReference type="NCBI Taxonomy" id="573737"/>
    <lineage>
        <taxon>Bacteria</taxon>
        <taxon>Pseudomonadati</taxon>
        <taxon>Pseudomonadota</taxon>
        <taxon>Betaproteobacteria</taxon>
        <taxon>Burkholderiales</taxon>
        <taxon>Burkholderiaceae</taxon>
        <taxon>Pandoraea</taxon>
    </lineage>
</organism>
<dbReference type="GO" id="GO:0005506">
    <property type="term" value="F:iron ion binding"/>
    <property type="evidence" value="ECO:0007669"/>
    <property type="project" value="InterPro"/>
</dbReference>
<keyword evidence="2" id="KW-0408">Iron</keyword>
<evidence type="ECO:0000313" key="3">
    <source>
        <dbReference type="EMBL" id="AKC71286.1"/>
    </source>
</evidence>
<protein>
    <recommendedName>
        <fullName evidence="5">Cytochrome</fullName>
    </recommendedName>
</protein>
<name>A0A0E3YEH6_9BURK</name>
<keyword evidence="4" id="KW-1185">Reference proteome</keyword>
<keyword evidence="2" id="KW-0560">Oxidoreductase</keyword>
<dbReference type="PANTHER" id="PTHR46696:SF1">
    <property type="entry name" value="CYTOCHROME P450 YJIB-RELATED"/>
    <property type="match status" value="1"/>
</dbReference>
<keyword evidence="2" id="KW-0349">Heme</keyword>
<dbReference type="Pfam" id="PF00067">
    <property type="entry name" value="p450"/>
    <property type="match status" value="1"/>
</dbReference>
<dbReference type="PROSITE" id="PS00086">
    <property type="entry name" value="CYTOCHROME_P450"/>
    <property type="match status" value="1"/>
</dbReference>
<reference evidence="3" key="1">
    <citation type="submission" date="2016-06" db="EMBL/GenBank/DDBJ databases">
        <title>Pandoraea oxalativorans DSM 23570 Genome Sequencing.</title>
        <authorList>
            <person name="Ee R."/>
            <person name="Lim Y.-L."/>
            <person name="Yong D."/>
            <person name="Yin W.-F."/>
            <person name="Chan K.-G."/>
        </authorList>
    </citation>
    <scope>NUCLEOTIDE SEQUENCE</scope>
    <source>
        <strain evidence="3">DSM 23570</strain>
    </source>
</reference>
<dbReference type="InterPro" id="IPR036396">
    <property type="entry name" value="Cyt_P450_sf"/>
</dbReference>
<sequence length="61" mass="6734">MISFSAGIHHCLGARLATATLQIALDKLLSSFPNLTITGLDDLRWHRRHSLRGVASLMADY</sequence>
<gene>
    <name evidence="3" type="ORF">MB84_20195</name>
</gene>
<dbReference type="PANTHER" id="PTHR46696">
    <property type="entry name" value="P450, PUTATIVE (EUROFUNG)-RELATED"/>
    <property type="match status" value="1"/>
</dbReference>
<dbReference type="InterPro" id="IPR017972">
    <property type="entry name" value="Cyt_P450_CS"/>
</dbReference>
<evidence type="ECO:0000313" key="4">
    <source>
        <dbReference type="Proteomes" id="UP000035050"/>
    </source>
</evidence>
<comment type="similarity">
    <text evidence="1 2">Belongs to the cytochrome P450 family.</text>
</comment>
<keyword evidence="2" id="KW-0479">Metal-binding</keyword>
<dbReference type="SUPFAM" id="SSF48264">
    <property type="entry name" value="Cytochrome P450"/>
    <property type="match status" value="1"/>
</dbReference>
<dbReference type="AlphaFoldDB" id="A0A0E3YEH6"/>
<dbReference type="GO" id="GO:0020037">
    <property type="term" value="F:heme binding"/>
    <property type="evidence" value="ECO:0007669"/>
    <property type="project" value="InterPro"/>
</dbReference>
<accession>A0A0E3YEH6</accession>
<dbReference type="RefSeq" id="WP_046292431.1">
    <property type="nucleotide sequence ID" value="NZ_CP011253.3"/>
</dbReference>
<evidence type="ECO:0000256" key="1">
    <source>
        <dbReference type="ARBA" id="ARBA00010617"/>
    </source>
</evidence>
<dbReference type="EMBL" id="CP011253">
    <property type="protein sequence ID" value="AKC71286.1"/>
    <property type="molecule type" value="Genomic_DNA"/>
</dbReference>
<dbReference type="Proteomes" id="UP000035050">
    <property type="component" value="Chromosome"/>
</dbReference>
<dbReference type="InterPro" id="IPR001128">
    <property type="entry name" value="Cyt_P450"/>
</dbReference>
<dbReference type="GO" id="GO:0016705">
    <property type="term" value="F:oxidoreductase activity, acting on paired donors, with incorporation or reduction of molecular oxygen"/>
    <property type="evidence" value="ECO:0007669"/>
    <property type="project" value="InterPro"/>
</dbReference>
<evidence type="ECO:0008006" key="5">
    <source>
        <dbReference type="Google" id="ProtNLM"/>
    </source>
</evidence>
<dbReference type="Gene3D" id="1.10.630.10">
    <property type="entry name" value="Cytochrome P450"/>
    <property type="match status" value="1"/>
</dbReference>
<dbReference type="GO" id="GO:0004497">
    <property type="term" value="F:monooxygenase activity"/>
    <property type="evidence" value="ECO:0007669"/>
    <property type="project" value="UniProtKB-KW"/>
</dbReference>